<evidence type="ECO:0000313" key="1">
    <source>
        <dbReference type="EMBL" id="CPR19126.1"/>
    </source>
</evidence>
<dbReference type="EMBL" id="LN829119">
    <property type="protein sequence ID" value="CPR19126.1"/>
    <property type="molecule type" value="Genomic_DNA"/>
</dbReference>
<protein>
    <submittedName>
        <fullName evidence="1">Uncharacterized protein</fullName>
    </submittedName>
</protein>
<sequence length="240" mass="27207">MSDLKKQKRAGVSPRRNRYYSGAKMSEHKFLRILQGYAEGTPIQALAPTTHVSGKTIRATYATLRAHLPVAISTQPERFSGAGLVLSHHETPALFHAARRSPVFRRHRRRHAPRLKCPDEELEHVYEITVRLLCALDLREVSFHEDGSAVREIVLRLAEAVPRLHPRAPLQKLAALIPGAKPHAHPELRLYEDYRRYLLKNPLRTQGSLSPNPPPQFHSSVIRGSTDADFKFRQPALIDI</sequence>
<dbReference type="KEGG" id="fiy:BN1229_v1_2019"/>
<dbReference type="AlphaFoldDB" id="A0A0D6JFB9"/>
<proteinExistence type="predicted"/>
<dbReference type="KEGG" id="fil:BN1229_v1_2015"/>
<reference evidence="2" key="1">
    <citation type="submission" date="2015-02" db="EMBL/GenBank/DDBJ databases">
        <authorList>
            <person name="Chooi Y.-H."/>
        </authorList>
    </citation>
    <scope>NUCLEOTIDE SEQUENCE [LARGE SCALE GENOMIC DNA]</scope>
    <source>
        <strain evidence="2">strain Y</strain>
    </source>
</reference>
<evidence type="ECO:0000313" key="2">
    <source>
        <dbReference type="Proteomes" id="UP000033187"/>
    </source>
</evidence>
<organism evidence="1 2">
    <name type="scientific">Candidatus Filomicrobium marinum</name>
    <dbReference type="NCBI Taxonomy" id="1608628"/>
    <lineage>
        <taxon>Bacteria</taxon>
        <taxon>Pseudomonadati</taxon>
        <taxon>Pseudomonadota</taxon>
        <taxon>Alphaproteobacteria</taxon>
        <taxon>Hyphomicrobiales</taxon>
        <taxon>Hyphomicrobiaceae</taxon>
        <taxon>Filomicrobium</taxon>
    </lineage>
</organism>
<keyword evidence="2" id="KW-1185">Reference proteome</keyword>
<gene>
    <name evidence="1" type="ORF">YBN1229_v1_2019</name>
</gene>
<name>A0A0D6JFB9_9HYPH</name>
<accession>A0A0D6JFB9</accession>
<dbReference type="Proteomes" id="UP000033187">
    <property type="component" value="Chromosome 1"/>
</dbReference>